<sequence length="421" mass="46360">MEKSHSVKEFHLSYDALNELNTFSEGDCISGRISLALNKETKVDSLFIKAKGDADVNWTDDDNTYSSHIRYFKLKTFMINTNTQGNILSPGIHVYPFSIQIPQGSMPSSFKGSHGKIVYKLETKLDRGWMKKRVLEKEITFVSKADLNLGLLMSPQRGVKNKSIGIFSSGQVTMDVNVERMGYMPGEMVTIRANIENNCSRDLKTKFALKQKITFRASGNTSINEKTVCKMVQEPVPSKTRQSVAGKFVIPPDQGLSILNCNNISVEYILKVYLDVPLAKDPEIKFPLVIIPSGFQSILSPNMPVRVEELIEGGPSNSDFPSYTDFGSRLPAVGPSLYPSAPPAYPEPAAIGGSYYPDPQQPCPYPTGPVFPQPPLYSATSTQVIHAPSSFQEQHPPSYGSLFPPSALETPGPTSIKSTNH</sequence>
<dbReference type="InterPro" id="IPR011022">
    <property type="entry name" value="Arrestin_C-like"/>
</dbReference>
<evidence type="ECO:0000259" key="3">
    <source>
        <dbReference type="SMART" id="SM01017"/>
    </source>
</evidence>
<evidence type="ECO:0000256" key="2">
    <source>
        <dbReference type="SAM" id="MobiDB-lite"/>
    </source>
</evidence>
<dbReference type="SUPFAM" id="SSF81296">
    <property type="entry name" value="E set domains"/>
    <property type="match status" value="2"/>
</dbReference>
<name>A0ABD0WSU7_UMBPY</name>
<comment type="similarity">
    <text evidence="1">Belongs to the arrestin family.</text>
</comment>
<dbReference type="PANTHER" id="PTHR11188">
    <property type="entry name" value="ARRESTIN DOMAIN CONTAINING PROTEIN"/>
    <property type="match status" value="1"/>
</dbReference>
<organism evidence="4 5">
    <name type="scientific">Umbra pygmaea</name>
    <name type="common">Eastern mudminnow</name>
    <dbReference type="NCBI Taxonomy" id="75934"/>
    <lineage>
        <taxon>Eukaryota</taxon>
        <taxon>Metazoa</taxon>
        <taxon>Chordata</taxon>
        <taxon>Craniata</taxon>
        <taxon>Vertebrata</taxon>
        <taxon>Euteleostomi</taxon>
        <taxon>Actinopterygii</taxon>
        <taxon>Neopterygii</taxon>
        <taxon>Teleostei</taxon>
        <taxon>Protacanthopterygii</taxon>
        <taxon>Esociformes</taxon>
        <taxon>Umbridae</taxon>
        <taxon>Umbra</taxon>
    </lineage>
</organism>
<dbReference type="EMBL" id="JAGEUA010000005">
    <property type="protein sequence ID" value="KAL0979777.1"/>
    <property type="molecule type" value="Genomic_DNA"/>
</dbReference>
<evidence type="ECO:0000313" key="5">
    <source>
        <dbReference type="Proteomes" id="UP001557470"/>
    </source>
</evidence>
<keyword evidence="5" id="KW-1185">Reference proteome</keyword>
<dbReference type="Proteomes" id="UP001557470">
    <property type="component" value="Unassembled WGS sequence"/>
</dbReference>
<dbReference type="Gene3D" id="2.60.40.640">
    <property type="match status" value="2"/>
</dbReference>
<accession>A0ABD0WSU7</accession>
<feature type="compositionally biased region" description="Polar residues" evidence="2">
    <location>
        <begin position="412"/>
        <end position="421"/>
    </location>
</feature>
<dbReference type="AlphaFoldDB" id="A0ABD0WSU7"/>
<proteinExistence type="inferred from homology"/>
<protein>
    <recommendedName>
        <fullName evidence="3">Arrestin C-terminal-like domain-containing protein</fullName>
    </recommendedName>
</protein>
<dbReference type="SMART" id="SM01017">
    <property type="entry name" value="Arrestin_C"/>
    <property type="match status" value="1"/>
</dbReference>
<evidence type="ECO:0000313" key="4">
    <source>
        <dbReference type="EMBL" id="KAL0979777.1"/>
    </source>
</evidence>
<dbReference type="Pfam" id="PF00339">
    <property type="entry name" value="Arrestin_N"/>
    <property type="match status" value="1"/>
</dbReference>
<gene>
    <name evidence="4" type="ORF">UPYG_G00189510</name>
</gene>
<feature type="region of interest" description="Disordered" evidence="2">
    <location>
        <begin position="389"/>
        <end position="421"/>
    </location>
</feature>
<dbReference type="GO" id="GO:0007399">
    <property type="term" value="P:nervous system development"/>
    <property type="evidence" value="ECO:0007669"/>
    <property type="project" value="UniProtKB-ARBA"/>
</dbReference>
<dbReference type="InterPro" id="IPR014752">
    <property type="entry name" value="Arrestin-like_C"/>
</dbReference>
<feature type="domain" description="Arrestin C-terminal-like" evidence="3">
    <location>
        <begin position="168"/>
        <end position="295"/>
    </location>
</feature>
<dbReference type="PANTHER" id="PTHR11188:SF135">
    <property type="entry name" value="ARRESTIN DOMAIN CONTAINING 3-LIKE-RELATED"/>
    <property type="match status" value="1"/>
</dbReference>
<dbReference type="InterPro" id="IPR050357">
    <property type="entry name" value="Arrestin_domain-protein"/>
</dbReference>
<dbReference type="InterPro" id="IPR011021">
    <property type="entry name" value="Arrestin-like_N"/>
</dbReference>
<dbReference type="InterPro" id="IPR014756">
    <property type="entry name" value="Ig_E-set"/>
</dbReference>
<comment type="caution">
    <text evidence="4">The sequence shown here is derived from an EMBL/GenBank/DDBJ whole genome shotgun (WGS) entry which is preliminary data.</text>
</comment>
<evidence type="ECO:0000256" key="1">
    <source>
        <dbReference type="ARBA" id="ARBA00005298"/>
    </source>
</evidence>
<dbReference type="Pfam" id="PF02752">
    <property type="entry name" value="Arrestin_C"/>
    <property type="match status" value="1"/>
</dbReference>
<reference evidence="4 5" key="1">
    <citation type="submission" date="2024-06" db="EMBL/GenBank/DDBJ databases">
        <authorList>
            <person name="Pan Q."/>
            <person name="Wen M."/>
            <person name="Jouanno E."/>
            <person name="Zahm M."/>
            <person name="Klopp C."/>
            <person name="Cabau C."/>
            <person name="Louis A."/>
            <person name="Berthelot C."/>
            <person name="Parey E."/>
            <person name="Roest Crollius H."/>
            <person name="Montfort J."/>
            <person name="Robinson-Rechavi M."/>
            <person name="Bouchez O."/>
            <person name="Lampietro C."/>
            <person name="Lopez Roques C."/>
            <person name="Donnadieu C."/>
            <person name="Postlethwait J."/>
            <person name="Bobe J."/>
            <person name="Verreycken H."/>
            <person name="Guiguen Y."/>
        </authorList>
    </citation>
    <scope>NUCLEOTIDE SEQUENCE [LARGE SCALE GENOMIC DNA]</scope>
    <source>
        <strain evidence="4">Up_M1</strain>
        <tissue evidence="4">Testis</tissue>
    </source>
</reference>